<dbReference type="OrthoDB" id="10063861at2759"/>
<dbReference type="GO" id="GO:0031573">
    <property type="term" value="P:mitotic intra-S DNA damage checkpoint signaling"/>
    <property type="evidence" value="ECO:0007669"/>
    <property type="project" value="TreeGrafter"/>
</dbReference>
<dbReference type="Gene3D" id="3.70.10.10">
    <property type="match status" value="1"/>
</dbReference>
<dbReference type="PANTHER" id="PTHR12900:SF0">
    <property type="entry name" value="CHECKPOINT PROTEIN"/>
    <property type="match status" value="1"/>
</dbReference>
<dbReference type="GO" id="GO:0000723">
    <property type="term" value="P:telomere maintenance"/>
    <property type="evidence" value="ECO:0007669"/>
    <property type="project" value="EnsemblMetazoa"/>
</dbReference>
<dbReference type="GO" id="GO:0000785">
    <property type="term" value="C:chromatin"/>
    <property type="evidence" value="ECO:0007669"/>
    <property type="project" value="EnsemblMetazoa"/>
</dbReference>
<keyword evidence="3" id="KW-0539">Nucleus</keyword>
<dbReference type="PIRSF" id="PIRSF011312">
    <property type="entry name" value="Cell_cycle_HUS1"/>
    <property type="match status" value="1"/>
</dbReference>
<gene>
    <name evidence="5" type="primary">Cre-hus-1</name>
    <name evidence="5" type="ORF">CRE_23980</name>
</gene>
<dbReference type="InterPro" id="IPR007150">
    <property type="entry name" value="HUS1/Mec3"/>
</dbReference>
<dbReference type="GO" id="GO:0007059">
    <property type="term" value="P:chromosome segregation"/>
    <property type="evidence" value="ECO:0007669"/>
    <property type="project" value="EnsemblMetazoa"/>
</dbReference>
<proteinExistence type="inferred from homology"/>
<dbReference type="STRING" id="31234.E3MGA8"/>
<dbReference type="GO" id="GO:0000724">
    <property type="term" value="P:double-strand break repair via homologous recombination"/>
    <property type="evidence" value="ECO:0007669"/>
    <property type="project" value="TreeGrafter"/>
</dbReference>
<dbReference type="GO" id="GO:0005730">
    <property type="term" value="C:nucleolus"/>
    <property type="evidence" value="ECO:0007669"/>
    <property type="project" value="InterPro"/>
</dbReference>
<dbReference type="Proteomes" id="UP000008281">
    <property type="component" value="Unassembled WGS sequence"/>
</dbReference>
<evidence type="ECO:0000256" key="4">
    <source>
        <dbReference type="PIRNR" id="PIRNR011312"/>
    </source>
</evidence>
<protein>
    <recommendedName>
        <fullName evidence="4">Checkpoint protein</fullName>
    </recommendedName>
</protein>
<name>E3MGA8_CAERE</name>
<dbReference type="GO" id="GO:0006289">
    <property type="term" value="P:nucleotide-excision repair"/>
    <property type="evidence" value="ECO:0007669"/>
    <property type="project" value="EnsemblMetazoa"/>
</dbReference>
<dbReference type="Pfam" id="PF04005">
    <property type="entry name" value="Hus1"/>
    <property type="match status" value="1"/>
</dbReference>
<dbReference type="HOGENOM" id="CLU_087716_0_0_1"/>
<accession>E3MGA8</accession>
<organism evidence="6">
    <name type="scientific">Caenorhabditis remanei</name>
    <name type="common">Caenorhabditis vulgaris</name>
    <dbReference type="NCBI Taxonomy" id="31234"/>
    <lineage>
        <taxon>Eukaryota</taxon>
        <taxon>Metazoa</taxon>
        <taxon>Ecdysozoa</taxon>
        <taxon>Nematoda</taxon>
        <taxon>Chromadorea</taxon>
        <taxon>Rhabditida</taxon>
        <taxon>Rhabditina</taxon>
        <taxon>Rhabditomorpha</taxon>
        <taxon>Rhabditoidea</taxon>
        <taxon>Rhabditidae</taxon>
        <taxon>Peloderinae</taxon>
        <taxon>Caenorhabditis</taxon>
    </lineage>
</organism>
<comment type="similarity">
    <text evidence="2 4">Belongs to the HUS1 family.</text>
</comment>
<evidence type="ECO:0000256" key="1">
    <source>
        <dbReference type="ARBA" id="ARBA00004123"/>
    </source>
</evidence>
<dbReference type="InterPro" id="IPR016580">
    <property type="entry name" value="HUS1"/>
</dbReference>
<dbReference type="GO" id="GO:0008340">
    <property type="term" value="P:determination of adult lifespan"/>
    <property type="evidence" value="ECO:0007669"/>
    <property type="project" value="EnsemblMetazoa"/>
</dbReference>
<evidence type="ECO:0000256" key="3">
    <source>
        <dbReference type="ARBA" id="ARBA00023242"/>
    </source>
</evidence>
<dbReference type="eggNOG" id="KOG3999">
    <property type="taxonomic scope" value="Eukaryota"/>
</dbReference>
<dbReference type="OMA" id="QVRVDNR"/>
<evidence type="ECO:0000313" key="5">
    <source>
        <dbReference type="EMBL" id="EFP01484.1"/>
    </source>
</evidence>
<dbReference type="AlphaFoldDB" id="E3MGA8"/>
<reference evidence="5" key="1">
    <citation type="submission" date="2007-07" db="EMBL/GenBank/DDBJ databases">
        <title>PCAP assembly of the Caenorhabditis remanei genome.</title>
        <authorList>
            <consortium name="The Caenorhabditis remanei Sequencing Consortium"/>
            <person name="Wilson R.K."/>
        </authorList>
    </citation>
    <scope>NUCLEOTIDE SEQUENCE [LARGE SCALE GENOMIC DNA]</scope>
    <source>
        <strain evidence="5">PB4641</strain>
    </source>
</reference>
<dbReference type="GO" id="GO:0033314">
    <property type="term" value="P:mitotic DNA replication checkpoint signaling"/>
    <property type="evidence" value="ECO:0007669"/>
    <property type="project" value="TreeGrafter"/>
</dbReference>
<sequence>MKFSSLLQDTAAIDVFISKFADLKILKQHLFPEILTAASKLSKKRCCVKIEKEALNFISSSGLHDGGAWFSLSVPFCSQLFRKFDMVGMNPRNPEQNLIFFEFDIDSLVRILPGGHCYLKLKLSKSQNDEPILGVEVRNPEADIVSHQIPITIVLSKYWNTFARPTIGHRKMSISMPPPKSIARFIHAFRNMNARVIKFTASSSGDLRISTKIDNGEIDASFSDLQTNPSESDSQENTANVQLMIRNISTLFQSFANTKSRVKMNIISNRMAEFNMHNEDYLLSFIVGNVSD</sequence>
<dbReference type="GO" id="GO:0043073">
    <property type="term" value="C:germ cell nucleus"/>
    <property type="evidence" value="ECO:0007669"/>
    <property type="project" value="EnsemblMetazoa"/>
</dbReference>
<dbReference type="GO" id="GO:0008630">
    <property type="term" value="P:intrinsic apoptotic signaling pathway in response to DNA damage"/>
    <property type="evidence" value="ECO:0007669"/>
    <property type="project" value="EnsemblMetazoa"/>
</dbReference>
<dbReference type="EMBL" id="DS268443">
    <property type="protein sequence ID" value="EFP01484.1"/>
    <property type="molecule type" value="Genomic_DNA"/>
</dbReference>
<evidence type="ECO:0000313" key="6">
    <source>
        <dbReference type="Proteomes" id="UP000008281"/>
    </source>
</evidence>
<evidence type="ECO:0000256" key="2">
    <source>
        <dbReference type="ARBA" id="ARBA00005563"/>
    </source>
</evidence>
<dbReference type="GO" id="GO:0009792">
    <property type="term" value="P:embryo development ending in birth or egg hatching"/>
    <property type="evidence" value="ECO:0007669"/>
    <property type="project" value="EnsemblMetazoa"/>
</dbReference>
<keyword evidence="6" id="KW-1185">Reference proteome</keyword>
<dbReference type="FunCoup" id="E3MGA8">
    <property type="interactions" value="1897"/>
</dbReference>
<comment type="subcellular location">
    <subcellularLocation>
        <location evidence="1">Nucleus</location>
    </subcellularLocation>
</comment>
<dbReference type="GO" id="GO:0030896">
    <property type="term" value="C:checkpoint clamp complex"/>
    <property type="evidence" value="ECO:0007669"/>
    <property type="project" value="InterPro"/>
</dbReference>
<dbReference type="GO" id="GO:0044778">
    <property type="term" value="P:meiotic DNA integrity checkpoint signaling"/>
    <property type="evidence" value="ECO:0007669"/>
    <property type="project" value="TreeGrafter"/>
</dbReference>
<dbReference type="GO" id="GO:0035861">
    <property type="term" value="C:site of double-strand break"/>
    <property type="evidence" value="ECO:0007669"/>
    <property type="project" value="TreeGrafter"/>
</dbReference>
<dbReference type="PANTHER" id="PTHR12900">
    <property type="entry name" value="MITOTIC AND DNA DAMAGE CHECKPOINT PROTEIN HUS1"/>
    <property type="match status" value="1"/>
</dbReference>
<dbReference type="InParanoid" id="E3MGA8"/>